<dbReference type="STRING" id="1391654.AKJ09_01904"/>
<name>A0A0K1PNY0_9BACT</name>
<evidence type="ECO:0000313" key="3">
    <source>
        <dbReference type="Proteomes" id="UP000064967"/>
    </source>
</evidence>
<dbReference type="EMBL" id="CP012333">
    <property type="protein sequence ID" value="AKU95240.1"/>
    <property type="molecule type" value="Genomic_DNA"/>
</dbReference>
<feature type="compositionally biased region" description="Low complexity" evidence="1">
    <location>
        <begin position="286"/>
        <end position="314"/>
    </location>
</feature>
<protein>
    <submittedName>
        <fullName evidence="2">Uncharacterized protein</fullName>
    </submittedName>
</protein>
<feature type="region of interest" description="Disordered" evidence="1">
    <location>
        <begin position="260"/>
        <end position="324"/>
    </location>
</feature>
<dbReference type="Proteomes" id="UP000064967">
    <property type="component" value="Chromosome"/>
</dbReference>
<dbReference type="KEGG" id="llu:AKJ09_01904"/>
<proteinExistence type="predicted"/>
<organism evidence="2 3">
    <name type="scientific">Labilithrix luteola</name>
    <dbReference type="NCBI Taxonomy" id="1391654"/>
    <lineage>
        <taxon>Bacteria</taxon>
        <taxon>Pseudomonadati</taxon>
        <taxon>Myxococcota</taxon>
        <taxon>Polyangia</taxon>
        <taxon>Polyangiales</taxon>
        <taxon>Labilitrichaceae</taxon>
        <taxon>Labilithrix</taxon>
    </lineage>
</organism>
<gene>
    <name evidence="2" type="ORF">AKJ09_01904</name>
</gene>
<keyword evidence="3" id="KW-1185">Reference proteome</keyword>
<dbReference type="AlphaFoldDB" id="A0A0K1PNY0"/>
<sequence length="324" mass="36398">MRFLYGDSTPFSLGYNFLSTLEAFMTASTRIVQLDHESRMLTRQTEEIAQTRMKGLEALDQFHTVVMRAVRDTAQKVQHAHALEYAQQVAGFASRHVEEHKRNAVASNEREAAHARTESERSLTEQRALLEGFLKVARLPVLRTRVSGRLLVEGKDARYQVSAVYENPDAIETAFTLTTHKAPSWSAPRKVSEFFQGLDLMVGVDKSWLRGTVTPKQINVDEWIITQFDLSEDAFELTLRRKLTEKDALSFRLRRSEGGLSGVVENGGRRRPTPSTARSPRKTSRRWSASGRPSRSLRARSPSTKSNSSPSASTERPCSKTGSS</sequence>
<accession>A0A0K1PNY0</accession>
<dbReference type="OrthoDB" id="9937519at2"/>
<evidence type="ECO:0000256" key="1">
    <source>
        <dbReference type="SAM" id="MobiDB-lite"/>
    </source>
</evidence>
<dbReference type="RefSeq" id="WP_146646721.1">
    <property type="nucleotide sequence ID" value="NZ_CP012333.1"/>
</dbReference>
<reference evidence="2 3" key="1">
    <citation type="submission" date="2015-08" db="EMBL/GenBank/DDBJ databases">
        <authorList>
            <person name="Babu N.S."/>
            <person name="Beckwith C.J."/>
            <person name="Beseler K.G."/>
            <person name="Brison A."/>
            <person name="Carone J.V."/>
            <person name="Caskin T.P."/>
            <person name="Diamond M."/>
            <person name="Durham M.E."/>
            <person name="Foxe J.M."/>
            <person name="Go M."/>
            <person name="Henderson B.A."/>
            <person name="Jones I.B."/>
            <person name="McGettigan J.A."/>
            <person name="Micheletti S.J."/>
            <person name="Nasrallah M.E."/>
            <person name="Ortiz D."/>
            <person name="Piller C.R."/>
            <person name="Privatt S.R."/>
            <person name="Schneider S.L."/>
            <person name="Sharp S."/>
            <person name="Smith T.C."/>
            <person name="Stanton J.D."/>
            <person name="Ullery H.E."/>
            <person name="Wilson R.J."/>
            <person name="Serrano M.G."/>
            <person name="Buck G."/>
            <person name="Lee V."/>
            <person name="Wang Y."/>
            <person name="Carvalho R."/>
            <person name="Voegtly L."/>
            <person name="Shi R."/>
            <person name="Duckworth R."/>
            <person name="Johnson A."/>
            <person name="Loviza R."/>
            <person name="Walstead R."/>
            <person name="Shah Z."/>
            <person name="Kiflezghi M."/>
            <person name="Wade K."/>
            <person name="Ball S.L."/>
            <person name="Bradley K.W."/>
            <person name="Asai D.J."/>
            <person name="Bowman C.A."/>
            <person name="Russell D.A."/>
            <person name="Pope W.H."/>
            <person name="Jacobs-Sera D."/>
            <person name="Hendrix R.W."/>
            <person name="Hatfull G.F."/>
        </authorList>
    </citation>
    <scope>NUCLEOTIDE SEQUENCE [LARGE SCALE GENOMIC DNA]</scope>
    <source>
        <strain evidence="2 3">DSM 27648</strain>
    </source>
</reference>
<evidence type="ECO:0000313" key="2">
    <source>
        <dbReference type="EMBL" id="AKU95240.1"/>
    </source>
</evidence>